<protein>
    <submittedName>
        <fullName evidence="1">Uncharacterized protein</fullName>
    </submittedName>
</protein>
<organism evidence="1 2">
    <name type="scientific">Olpidium bornovanus</name>
    <dbReference type="NCBI Taxonomy" id="278681"/>
    <lineage>
        <taxon>Eukaryota</taxon>
        <taxon>Fungi</taxon>
        <taxon>Fungi incertae sedis</taxon>
        <taxon>Olpidiomycota</taxon>
        <taxon>Olpidiomycotina</taxon>
        <taxon>Olpidiomycetes</taxon>
        <taxon>Olpidiales</taxon>
        <taxon>Olpidiaceae</taxon>
        <taxon>Olpidium</taxon>
    </lineage>
</organism>
<evidence type="ECO:0000313" key="1">
    <source>
        <dbReference type="EMBL" id="KAG5459734.1"/>
    </source>
</evidence>
<gene>
    <name evidence="1" type="ORF">BJ554DRAFT_8308</name>
</gene>
<keyword evidence="2" id="KW-1185">Reference proteome</keyword>
<dbReference type="AlphaFoldDB" id="A0A8H7ZUJ1"/>
<accession>A0A8H7ZUJ1</accession>
<dbReference type="EMBL" id="JAEFCI010006367">
    <property type="protein sequence ID" value="KAG5459734.1"/>
    <property type="molecule type" value="Genomic_DNA"/>
</dbReference>
<proteinExistence type="predicted"/>
<sequence length="81" mass="9103">MELPLLYYVKTERTEAAGVTDSIVVFNSVRQARSLRIAIGLRVLQHSRNGTTWVSSRAGLSSQTSAYLNWSYKRTVDGMTH</sequence>
<reference evidence="1 2" key="1">
    <citation type="journal article" name="Sci. Rep.">
        <title>Genome-scale phylogenetic analyses confirm Olpidium as the closest living zoosporic fungus to the non-flagellated, terrestrial fungi.</title>
        <authorList>
            <person name="Chang Y."/>
            <person name="Rochon D."/>
            <person name="Sekimoto S."/>
            <person name="Wang Y."/>
            <person name="Chovatia M."/>
            <person name="Sandor L."/>
            <person name="Salamov A."/>
            <person name="Grigoriev I.V."/>
            <person name="Stajich J.E."/>
            <person name="Spatafora J.W."/>
        </authorList>
    </citation>
    <scope>NUCLEOTIDE SEQUENCE [LARGE SCALE GENOMIC DNA]</scope>
    <source>
        <strain evidence="1">S191</strain>
    </source>
</reference>
<dbReference type="Proteomes" id="UP000673691">
    <property type="component" value="Unassembled WGS sequence"/>
</dbReference>
<evidence type="ECO:0000313" key="2">
    <source>
        <dbReference type="Proteomes" id="UP000673691"/>
    </source>
</evidence>
<name>A0A8H7ZUJ1_9FUNG</name>
<comment type="caution">
    <text evidence="1">The sequence shown here is derived from an EMBL/GenBank/DDBJ whole genome shotgun (WGS) entry which is preliminary data.</text>
</comment>